<accession>A0A6M4HDV2</accession>
<dbReference type="RefSeq" id="WP_171165001.1">
    <property type="nucleotide sequence ID" value="NZ_CP053073.1"/>
</dbReference>
<organism evidence="3 4">
    <name type="scientific">Usitatibacter palustris</name>
    <dbReference type="NCBI Taxonomy" id="2732487"/>
    <lineage>
        <taxon>Bacteria</taxon>
        <taxon>Pseudomonadati</taxon>
        <taxon>Pseudomonadota</taxon>
        <taxon>Betaproteobacteria</taxon>
        <taxon>Nitrosomonadales</taxon>
        <taxon>Usitatibacteraceae</taxon>
        <taxon>Usitatibacter</taxon>
    </lineage>
</organism>
<dbReference type="InterPro" id="IPR016181">
    <property type="entry name" value="Acyl_CoA_acyltransferase"/>
</dbReference>
<dbReference type="Gene3D" id="3.40.630.30">
    <property type="match status" value="1"/>
</dbReference>
<dbReference type="AlphaFoldDB" id="A0A6M4HDV2"/>
<evidence type="ECO:0000313" key="4">
    <source>
        <dbReference type="Proteomes" id="UP000503096"/>
    </source>
</evidence>
<name>A0A6M4HDV2_9PROT</name>
<dbReference type="InParanoid" id="A0A6M4HDV2"/>
<evidence type="ECO:0000259" key="1">
    <source>
        <dbReference type="PROSITE" id="PS51186"/>
    </source>
</evidence>
<reference evidence="3 4" key="1">
    <citation type="submission" date="2020-04" db="EMBL/GenBank/DDBJ databases">
        <title>Usitatibacter rugosus gen. nov., sp. nov. and Usitatibacter palustris sp. nov., novel members of Usitatibacteraceae fam. nov. within the order Nitrosomonadales isolated from soil.</title>
        <authorList>
            <person name="Huber K.J."/>
            <person name="Neumann-Schaal M."/>
            <person name="Geppert A."/>
            <person name="Luckner M."/>
            <person name="Wanner G."/>
            <person name="Overmann J."/>
        </authorList>
    </citation>
    <scope>NUCLEOTIDE SEQUENCE [LARGE SCALE GENOMIC DNA]</scope>
    <source>
        <strain evidence="3 4">Swamp67</strain>
    </source>
</reference>
<gene>
    <name evidence="3" type="ORF">DSM104440_03519</name>
</gene>
<sequence length="100" mass="11101">MTDTLSFRHDLARKRFIGELNGTEVAYSEIDPVGADAILIKHTEVLPAHEGKGYGSALMRAFFAMAKEQSKVVIPVCPYAAAFIRKHPEYIPLVRPGYPL</sequence>
<dbReference type="Proteomes" id="UP000503096">
    <property type="component" value="Chromosome"/>
</dbReference>
<dbReference type="PANTHER" id="PTHR31435">
    <property type="entry name" value="PROTEIN NATD1"/>
    <property type="match status" value="1"/>
</dbReference>
<dbReference type="Pfam" id="PF14542">
    <property type="entry name" value="Acetyltransf_CG"/>
    <property type="match status" value="1"/>
</dbReference>
<dbReference type="InterPro" id="IPR031165">
    <property type="entry name" value="GNAT_YJDJ"/>
</dbReference>
<evidence type="ECO:0000259" key="2">
    <source>
        <dbReference type="PROSITE" id="PS51729"/>
    </source>
</evidence>
<dbReference type="CDD" id="cd04301">
    <property type="entry name" value="NAT_SF"/>
    <property type="match status" value="1"/>
</dbReference>
<dbReference type="PANTHER" id="PTHR31435:SF10">
    <property type="entry name" value="BSR4717 PROTEIN"/>
    <property type="match status" value="1"/>
</dbReference>
<dbReference type="InterPro" id="IPR045057">
    <property type="entry name" value="Gcn5-rel_NAT"/>
</dbReference>
<evidence type="ECO:0000313" key="3">
    <source>
        <dbReference type="EMBL" id="QJR16683.1"/>
    </source>
</evidence>
<dbReference type="FunCoup" id="A0A6M4HDV2">
    <property type="interactions" value="22"/>
</dbReference>
<feature type="domain" description="N-acetyltransferase" evidence="1">
    <location>
        <begin position="1"/>
        <end position="100"/>
    </location>
</feature>
<dbReference type="GO" id="GO:0016747">
    <property type="term" value="F:acyltransferase activity, transferring groups other than amino-acyl groups"/>
    <property type="evidence" value="ECO:0007669"/>
    <property type="project" value="InterPro"/>
</dbReference>
<protein>
    <submittedName>
        <fullName evidence="3">Uncharacterized protein</fullName>
    </submittedName>
</protein>
<dbReference type="PROSITE" id="PS51729">
    <property type="entry name" value="GNAT_YJDJ"/>
    <property type="match status" value="1"/>
</dbReference>
<proteinExistence type="predicted"/>
<dbReference type="PROSITE" id="PS51186">
    <property type="entry name" value="GNAT"/>
    <property type="match status" value="1"/>
</dbReference>
<feature type="domain" description="N-acetyltransferase" evidence="2">
    <location>
        <begin position="8"/>
        <end position="95"/>
    </location>
</feature>
<keyword evidence="4" id="KW-1185">Reference proteome</keyword>
<dbReference type="SUPFAM" id="SSF55729">
    <property type="entry name" value="Acyl-CoA N-acyltransferases (Nat)"/>
    <property type="match status" value="1"/>
</dbReference>
<dbReference type="EMBL" id="CP053073">
    <property type="protein sequence ID" value="QJR16683.1"/>
    <property type="molecule type" value="Genomic_DNA"/>
</dbReference>
<dbReference type="KEGG" id="upl:DSM104440_03519"/>
<dbReference type="InterPro" id="IPR000182">
    <property type="entry name" value="GNAT_dom"/>
</dbReference>